<protein>
    <submittedName>
        <fullName evidence="1">YwqG family protein</fullName>
    </submittedName>
</protein>
<name>A0ACC6AAL8_9BACI</name>
<evidence type="ECO:0000313" key="2">
    <source>
        <dbReference type="Proteomes" id="UP001202289"/>
    </source>
</evidence>
<gene>
    <name evidence="1" type="ORF">M3215_14985</name>
</gene>
<organism evidence="1 2">
    <name type="scientific">Bacillus cytotoxicus</name>
    <dbReference type="NCBI Taxonomy" id="580165"/>
    <lineage>
        <taxon>Bacteria</taxon>
        <taxon>Bacillati</taxon>
        <taxon>Bacillota</taxon>
        <taxon>Bacilli</taxon>
        <taxon>Bacillales</taxon>
        <taxon>Bacillaceae</taxon>
        <taxon>Bacillus</taxon>
        <taxon>Bacillus cereus group</taxon>
    </lineage>
</organism>
<evidence type="ECO:0000313" key="1">
    <source>
        <dbReference type="EMBL" id="MCM3737067.1"/>
    </source>
</evidence>
<keyword evidence="2" id="KW-1185">Reference proteome</keyword>
<comment type="caution">
    <text evidence="1">The sequence shown here is derived from an EMBL/GenBank/DDBJ whole genome shotgun (WGS) entry which is preliminary data.</text>
</comment>
<accession>A0ACC6AAL8</accession>
<dbReference type="EMBL" id="JAMBOP010000018">
    <property type="protein sequence ID" value="MCM3737067.1"/>
    <property type="molecule type" value="Genomic_DNA"/>
</dbReference>
<dbReference type="Proteomes" id="UP001202289">
    <property type="component" value="Unassembled WGS sequence"/>
</dbReference>
<reference evidence="1" key="1">
    <citation type="submission" date="2022-05" db="EMBL/GenBank/DDBJ databases">
        <title>Comparative Genomics of Spacecraft Associated Microbes.</title>
        <authorList>
            <person name="Tran M.T."/>
            <person name="Wright A."/>
            <person name="Seuylemezian A."/>
            <person name="Eisen J."/>
            <person name="Coil D."/>
        </authorList>
    </citation>
    <scope>NUCLEOTIDE SEQUENCE</scope>
    <source>
        <strain evidence="1">FAIRING 10M-2.2</strain>
    </source>
</reference>
<proteinExistence type="predicted"/>
<sequence>MKKILQNVLKNYGVMHLEKSILDSLEPTIQIRLCKESDEKITVGTSKFGGFPDLPVELELPIKNDMPLHFIGQLNLEEVQSYHQGNPLPTKGMLYFFYDVEEEPWGFDPKDIGGHRVLYTNNVENLKRRKITTEVFPSSLISFQETWTLNKEKVGETGLSDDDEWDFYEEIEQSYVKDIDHGFHHLLGSAQAIQSEEMAEECHLVTNGFYLGNGYPSNKEIQRLSGSPRDWMLLLQVDTDDESQLYWGDSGRLYFWIKKEDLLQKNFENTWLILQCY</sequence>